<evidence type="ECO:0000313" key="10">
    <source>
        <dbReference type="EMBL" id="KAF5348315.1"/>
    </source>
</evidence>
<dbReference type="GO" id="GO:0006338">
    <property type="term" value="P:chromatin remodeling"/>
    <property type="evidence" value="ECO:0007669"/>
    <property type="project" value="UniProtKB-ARBA"/>
</dbReference>
<dbReference type="OrthoDB" id="124855at2759"/>
<dbReference type="InterPro" id="IPR016197">
    <property type="entry name" value="Chromo-like_dom_sf"/>
</dbReference>
<dbReference type="SMART" id="SM00298">
    <property type="entry name" value="CHROMO"/>
    <property type="match status" value="1"/>
</dbReference>
<comment type="caution">
    <text evidence="10">The sequence shown here is derived from an EMBL/GenBank/DDBJ whole genome shotgun (WGS) entry which is preliminary data.</text>
</comment>
<dbReference type="Gene3D" id="2.30.30.140">
    <property type="match status" value="1"/>
</dbReference>
<dbReference type="EMBL" id="JAACJO010000020">
    <property type="protein sequence ID" value="KAF5348315.1"/>
    <property type="molecule type" value="Genomic_DNA"/>
</dbReference>
<dbReference type="InterPro" id="IPR000953">
    <property type="entry name" value="Chromo/chromo_shadow_dom"/>
</dbReference>
<dbReference type="GO" id="GO:0006355">
    <property type="term" value="P:regulation of DNA-templated transcription"/>
    <property type="evidence" value="ECO:0007669"/>
    <property type="project" value="InterPro"/>
</dbReference>
<feature type="compositionally biased region" description="Gly residues" evidence="8">
    <location>
        <begin position="110"/>
        <end position="145"/>
    </location>
</feature>
<comment type="subcellular location">
    <subcellularLocation>
        <location evidence="1">Nucleus</location>
    </subcellularLocation>
</comment>
<evidence type="ECO:0000256" key="7">
    <source>
        <dbReference type="ARBA" id="ARBA00023242"/>
    </source>
</evidence>
<sequence>MSPCTLPTSESSSNFSSGSPTKMTSPAEPTYDVNERVLCYHGPLIYEAKITKPPIVHTEETAPPSGPGPYYFVHYKGWKQTWDEWVPVSRLLKLNEQNIATQKALQASSGHGGSGRGPLVGGSSGGPGGSGVGVSSGPKGAGSRGGARKDGTHGGRGQKRARDEDDASKKPELKLTVPDTLKATLVDDWESITKNNQLAAPLPRSPTVQELLEQWQEYMLKLDPKPAHLREPKLVLPTIVSGLTCYFDRSLGANLLYRFERPQYAAVRKEYITGKHVIVGTEKEMSQVYGAEHLLRMIESVFLIRDYVNELLKWMEAERDQLFLAEYPSASLNYQNVSRS</sequence>
<dbReference type="AlphaFoldDB" id="A0A8H5CUW3"/>
<keyword evidence="11" id="KW-1185">Reference proteome</keyword>
<feature type="region of interest" description="Disordered" evidence="8">
    <location>
        <begin position="103"/>
        <end position="175"/>
    </location>
</feature>
<proteinExistence type="inferred from homology"/>
<dbReference type="InterPro" id="IPR026541">
    <property type="entry name" value="MRG_dom"/>
</dbReference>
<keyword evidence="6" id="KW-0804">Transcription</keyword>
<dbReference type="PIRSF" id="PIRSF038133">
    <property type="entry name" value="HAT_Nua4_EAF3/MRG15"/>
    <property type="match status" value="1"/>
</dbReference>
<dbReference type="GO" id="GO:0035267">
    <property type="term" value="C:NuA4 histone acetyltransferase complex"/>
    <property type="evidence" value="ECO:0007669"/>
    <property type="project" value="TreeGrafter"/>
</dbReference>
<dbReference type="CDD" id="cd18983">
    <property type="entry name" value="CBD_MSL3_like"/>
    <property type="match status" value="1"/>
</dbReference>
<keyword evidence="4" id="KW-0156">Chromatin regulator</keyword>
<dbReference type="PROSITE" id="PS51640">
    <property type="entry name" value="MRG"/>
    <property type="match status" value="1"/>
</dbReference>
<dbReference type="PANTHER" id="PTHR10880:SF15">
    <property type="entry name" value="MSL COMPLEX SUBUNIT 3"/>
    <property type="match status" value="1"/>
</dbReference>
<dbReference type="InterPro" id="IPR038217">
    <property type="entry name" value="MRG_C_sf"/>
</dbReference>
<dbReference type="InterPro" id="IPR008676">
    <property type="entry name" value="MRG"/>
</dbReference>
<evidence type="ECO:0000256" key="5">
    <source>
        <dbReference type="ARBA" id="ARBA00023015"/>
    </source>
</evidence>
<name>A0A8H5CUW3_9AGAR</name>
<protein>
    <recommendedName>
        <fullName evidence="3">Chromatin modification-related protein EAF3</fullName>
    </recommendedName>
</protein>
<evidence type="ECO:0000256" key="6">
    <source>
        <dbReference type="ARBA" id="ARBA00023163"/>
    </source>
</evidence>
<dbReference type="InterPro" id="IPR053820">
    <property type="entry name" value="MSL3_chromo-like"/>
</dbReference>
<evidence type="ECO:0000256" key="2">
    <source>
        <dbReference type="ARBA" id="ARBA00009093"/>
    </source>
</evidence>
<reference evidence="10 11" key="1">
    <citation type="journal article" date="2020" name="ISME J.">
        <title>Uncovering the hidden diversity of litter-decomposition mechanisms in mushroom-forming fungi.</title>
        <authorList>
            <person name="Floudas D."/>
            <person name="Bentzer J."/>
            <person name="Ahren D."/>
            <person name="Johansson T."/>
            <person name="Persson P."/>
            <person name="Tunlid A."/>
        </authorList>
    </citation>
    <scope>NUCLEOTIDE SEQUENCE [LARGE SCALE GENOMIC DNA]</scope>
    <source>
        <strain evidence="10 11">CBS 146.42</strain>
    </source>
</reference>
<accession>A0A8H5CUW3</accession>
<evidence type="ECO:0000256" key="8">
    <source>
        <dbReference type="SAM" id="MobiDB-lite"/>
    </source>
</evidence>
<feature type="compositionally biased region" description="Basic and acidic residues" evidence="8">
    <location>
        <begin position="160"/>
        <end position="173"/>
    </location>
</feature>
<dbReference type="SUPFAM" id="SSF54160">
    <property type="entry name" value="Chromo domain-like"/>
    <property type="match status" value="1"/>
</dbReference>
<keyword evidence="5" id="KW-0805">Transcription regulation</keyword>
<evidence type="ECO:0000256" key="1">
    <source>
        <dbReference type="ARBA" id="ARBA00004123"/>
    </source>
</evidence>
<gene>
    <name evidence="10" type="ORF">D9756_010477</name>
</gene>
<dbReference type="Pfam" id="PF05712">
    <property type="entry name" value="MRG"/>
    <property type="match status" value="1"/>
</dbReference>
<organism evidence="10 11">
    <name type="scientific">Leucocoprinus leucothites</name>
    <dbReference type="NCBI Taxonomy" id="201217"/>
    <lineage>
        <taxon>Eukaryota</taxon>
        <taxon>Fungi</taxon>
        <taxon>Dikarya</taxon>
        <taxon>Basidiomycota</taxon>
        <taxon>Agaricomycotina</taxon>
        <taxon>Agaricomycetes</taxon>
        <taxon>Agaricomycetidae</taxon>
        <taxon>Agaricales</taxon>
        <taxon>Agaricineae</taxon>
        <taxon>Agaricaceae</taxon>
        <taxon>Leucocoprinus</taxon>
    </lineage>
</organism>
<keyword evidence="7" id="KW-0539">Nucleus</keyword>
<dbReference type="Pfam" id="PF22732">
    <property type="entry name" value="MSL3_chromo-like"/>
    <property type="match status" value="1"/>
</dbReference>
<dbReference type="PANTHER" id="PTHR10880">
    <property type="entry name" value="MORTALITY FACTOR 4-LIKE PROTEIN"/>
    <property type="match status" value="1"/>
</dbReference>
<evidence type="ECO:0000256" key="3">
    <source>
        <dbReference type="ARBA" id="ARBA00018505"/>
    </source>
</evidence>
<evidence type="ECO:0000259" key="9">
    <source>
        <dbReference type="SMART" id="SM00298"/>
    </source>
</evidence>
<feature type="region of interest" description="Disordered" evidence="8">
    <location>
        <begin position="1"/>
        <end position="28"/>
    </location>
</feature>
<comment type="similarity">
    <text evidence="2">Belongs to the MRG family.</text>
</comment>
<evidence type="ECO:0000313" key="11">
    <source>
        <dbReference type="Proteomes" id="UP000559027"/>
    </source>
</evidence>
<dbReference type="Proteomes" id="UP000559027">
    <property type="component" value="Unassembled WGS sequence"/>
</dbReference>
<feature type="domain" description="Chromo" evidence="9">
    <location>
        <begin position="30"/>
        <end position="107"/>
    </location>
</feature>
<feature type="compositionally biased region" description="Low complexity" evidence="8">
    <location>
        <begin position="9"/>
        <end position="19"/>
    </location>
</feature>
<dbReference type="GO" id="GO:0032221">
    <property type="term" value="C:Rpd3S complex"/>
    <property type="evidence" value="ECO:0007669"/>
    <property type="project" value="TreeGrafter"/>
</dbReference>
<dbReference type="Gene3D" id="1.10.274.30">
    <property type="entry name" value="MRG domain"/>
    <property type="match status" value="1"/>
</dbReference>
<evidence type="ECO:0000256" key="4">
    <source>
        <dbReference type="ARBA" id="ARBA00022853"/>
    </source>
</evidence>